<dbReference type="Pfam" id="PF01464">
    <property type="entry name" value="SLT"/>
    <property type="match status" value="1"/>
</dbReference>
<name>A0A6P1SZT3_9RHOB</name>
<dbReference type="PANTHER" id="PTHR37423:SF2">
    <property type="entry name" value="MEMBRANE-BOUND LYTIC MUREIN TRANSGLYCOSYLASE C"/>
    <property type="match status" value="1"/>
</dbReference>
<dbReference type="PANTHER" id="PTHR37423">
    <property type="entry name" value="SOLUBLE LYTIC MUREIN TRANSGLYCOSYLASE-RELATED"/>
    <property type="match status" value="1"/>
</dbReference>
<sequence>MQLRIVLIWLLLSGVSTAAADTIRPTPRVGAEVGEPALMADIRPMPRPEGLGIVRHWCADGPGTCISRATFVPDVCRVVEHVSRRNGLDPNFMTRLVWKESLFDPGAVSHAGAQGIAQFIPDTAARRGLHDPFNPAESLAASAAYLADLEKVFGNVGLAAAAYNAGEGRVAGFVAGERTLPRETRNYVYAITGYSGLAWRDHPPEEVTLALAKEQDFRRACEARVGSRMMREFDRPDIPAPWAVILAAHESEGIVEAVTARLKDRFPEVLGPESVIYAPLRLPGFGTRSRFTAQIGRQSRSDADAMCNRLRAAGGGCMVLRN</sequence>
<accession>A0A6P1SZT3</accession>
<dbReference type="Gene3D" id="1.10.530.10">
    <property type="match status" value="1"/>
</dbReference>
<dbReference type="Proteomes" id="UP000464495">
    <property type="component" value="Chromosome"/>
</dbReference>
<evidence type="ECO:0000256" key="3">
    <source>
        <dbReference type="SAM" id="SignalP"/>
    </source>
</evidence>
<feature type="signal peptide" evidence="3">
    <location>
        <begin position="1"/>
        <end position="18"/>
    </location>
</feature>
<evidence type="ECO:0000259" key="4">
    <source>
        <dbReference type="Pfam" id="PF01464"/>
    </source>
</evidence>
<proteinExistence type="inferred from homology"/>
<dbReference type="SUPFAM" id="SSF53955">
    <property type="entry name" value="Lysozyme-like"/>
    <property type="match status" value="1"/>
</dbReference>
<keyword evidence="6" id="KW-1185">Reference proteome</keyword>
<gene>
    <name evidence="5" type="ORF">GO499_12860</name>
</gene>
<comment type="similarity">
    <text evidence="1">Belongs to the transglycosylase Slt family.</text>
</comment>
<feature type="chain" id="PRO_5026853032" evidence="3">
    <location>
        <begin position="19"/>
        <end position="322"/>
    </location>
</feature>
<keyword evidence="3" id="KW-0732">Signal</keyword>
<dbReference type="InterPro" id="IPR023346">
    <property type="entry name" value="Lysozyme-like_dom_sf"/>
</dbReference>
<evidence type="ECO:0000256" key="1">
    <source>
        <dbReference type="ARBA" id="ARBA00007734"/>
    </source>
</evidence>
<evidence type="ECO:0000256" key="2">
    <source>
        <dbReference type="ARBA" id="ARBA00009387"/>
    </source>
</evidence>
<feature type="domain" description="Transglycosylase SLT" evidence="4">
    <location>
        <begin position="82"/>
        <end position="172"/>
    </location>
</feature>
<evidence type="ECO:0000313" key="5">
    <source>
        <dbReference type="EMBL" id="QHQ35998.1"/>
    </source>
</evidence>
<dbReference type="InterPro" id="IPR008258">
    <property type="entry name" value="Transglycosylase_SLT_dom_1"/>
</dbReference>
<dbReference type="RefSeq" id="WP_161862555.1">
    <property type="nucleotide sequence ID" value="NZ_CP046620.1"/>
</dbReference>
<dbReference type="AlphaFoldDB" id="A0A6P1SZT3"/>
<evidence type="ECO:0000313" key="6">
    <source>
        <dbReference type="Proteomes" id="UP000464495"/>
    </source>
</evidence>
<reference evidence="5 6" key="1">
    <citation type="submission" date="2019-12" db="EMBL/GenBank/DDBJ databases">
        <title>Complete genome sequence of Algicella marina strain 9Alg 56(T) isolated from the red alga Tichocarpus crinitus.</title>
        <authorList>
            <person name="Kim S.-G."/>
            <person name="Nedashkovskaya O.I."/>
        </authorList>
    </citation>
    <scope>NUCLEOTIDE SEQUENCE [LARGE SCALE GENOMIC DNA]</scope>
    <source>
        <strain evidence="5 6">9Alg 56</strain>
    </source>
</reference>
<organism evidence="5 6">
    <name type="scientific">Algicella marina</name>
    <dbReference type="NCBI Taxonomy" id="2683284"/>
    <lineage>
        <taxon>Bacteria</taxon>
        <taxon>Pseudomonadati</taxon>
        <taxon>Pseudomonadota</taxon>
        <taxon>Alphaproteobacteria</taxon>
        <taxon>Rhodobacterales</taxon>
        <taxon>Paracoccaceae</taxon>
        <taxon>Algicella</taxon>
    </lineage>
</organism>
<dbReference type="EMBL" id="CP046620">
    <property type="protein sequence ID" value="QHQ35998.1"/>
    <property type="molecule type" value="Genomic_DNA"/>
</dbReference>
<dbReference type="CDD" id="cd00254">
    <property type="entry name" value="LT-like"/>
    <property type="match status" value="1"/>
</dbReference>
<dbReference type="KEGG" id="amaq:GO499_12860"/>
<comment type="similarity">
    <text evidence="2">Belongs to the virb1 family.</text>
</comment>
<protein>
    <submittedName>
        <fullName evidence="5">Transglycosylase SLT domain-containing protein</fullName>
    </submittedName>
</protein>